<keyword evidence="3" id="KW-0804">Transcription</keyword>
<reference evidence="5" key="1">
    <citation type="journal article" date="2014" name="Int. J. Syst. Evol. Microbiol.">
        <title>Complete genome sequence of Corynebacterium casei LMG S-19264T (=DSM 44701T), isolated from a smear-ripened cheese.</title>
        <authorList>
            <consortium name="US DOE Joint Genome Institute (JGI-PGF)"/>
            <person name="Walter F."/>
            <person name="Albersmeier A."/>
            <person name="Kalinowski J."/>
            <person name="Ruckert C."/>
        </authorList>
    </citation>
    <scope>NUCLEOTIDE SEQUENCE</scope>
    <source>
        <strain evidence="5">KCTC 32437</strain>
    </source>
</reference>
<dbReference type="InterPro" id="IPR036390">
    <property type="entry name" value="WH_DNA-bd_sf"/>
</dbReference>
<dbReference type="Gene3D" id="1.10.10.10">
    <property type="entry name" value="Winged helix-like DNA-binding domain superfamily/Winged helix DNA-binding domain"/>
    <property type="match status" value="1"/>
</dbReference>
<dbReference type="SMART" id="SM00345">
    <property type="entry name" value="HTH_GNTR"/>
    <property type="match status" value="1"/>
</dbReference>
<gene>
    <name evidence="5" type="ORF">GCM10007989_15250</name>
</gene>
<dbReference type="PANTHER" id="PTHR38445">
    <property type="entry name" value="HTH-TYPE TRANSCRIPTIONAL REPRESSOR YTRA"/>
    <property type="match status" value="1"/>
</dbReference>
<organism evidence="5 6">
    <name type="scientific">Devosia pacifica</name>
    <dbReference type="NCBI Taxonomy" id="1335967"/>
    <lineage>
        <taxon>Bacteria</taxon>
        <taxon>Pseudomonadati</taxon>
        <taxon>Pseudomonadota</taxon>
        <taxon>Alphaproteobacteria</taxon>
        <taxon>Hyphomicrobiales</taxon>
        <taxon>Devosiaceae</taxon>
        <taxon>Devosia</taxon>
    </lineage>
</organism>
<dbReference type="CDD" id="cd07377">
    <property type="entry name" value="WHTH_GntR"/>
    <property type="match status" value="1"/>
</dbReference>
<keyword evidence="6" id="KW-1185">Reference proteome</keyword>
<protein>
    <submittedName>
        <fullName evidence="5">GntR family transcriptional regulator</fullName>
    </submittedName>
</protein>
<evidence type="ECO:0000256" key="3">
    <source>
        <dbReference type="ARBA" id="ARBA00023163"/>
    </source>
</evidence>
<dbReference type="SUPFAM" id="SSF46785">
    <property type="entry name" value="Winged helix' DNA-binding domain"/>
    <property type="match status" value="1"/>
</dbReference>
<evidence type="ECO:0000256" key="1">
    <source>
        <dbReference type="ARBA" id="ARBA00023015"/>
    </source>
</evidence>
<evidence type="ECO:0000259" key="4">
    <source>
        <dbReference type="PROSITE" id="PS50949"/>
    </source>
</evidence>
<dbReference type="RefSeq" id="WP_189424938.1">
    <property type="nucleotide sequence ID" value="NZ_BMZE01000002.1"/>
</dbReference>
<dbReference type="Gene3D" id="6.10.250.1220">
    <property type="match status" value="1"/>
</dbReference>
<dbReference type="InterPro" id="IPR036388">
    <property type="entry name" value="WH-like_DNA-bd_sf"/>
</dbReference>
<sequence length="127" mass="14061">MDDFHAGQPIFIQIRQRLITMILSNAVVEGDALPSVRQIAADLSVNPLTVTRAYDTLVDTGAVEKRRGLGMFVAEGARDILLAQERRTFLQEEWPRIAARIAALELDADTLLGAITDEKEKDPSDDQ</sequence>
<accession>A0A918S2T8</accession>
<dbReference type="InterPro" id="IPR000524">
    <property type="entry name" value="Tscrpt_reg_HTH_GntR"/>
</dbReference>
<dbReference type="PANTHER" id="PTHR38445:SF10">
    <property type="entry name" value="GNTR-FAMILY TRANSCRIPTIONAL REGULATOR"/>
    <property type="match status" value="1"/>
</dbReference>
<proteinExistence type="predicted"/>
<evidence type="ECO:0000313" key="5">
    <source>
        <dbReference type="EMBL" id="GHA21022.1"/>
    </source>
</evidence>
<feature type="domain" description="HTH gntR-type" evidence="4">
    <location>
        <begin position="8"/>
        <end position="76"/>
    </location>
</feature>
<keyword evidence="2" id="KW-0238">DNA-binding</keyword>
<dbReference type="AlphaFoldDB" id="A0A918S2T8"/>
<dbReference type="GO" id="GO:0003677">
    <property type="term" value="F:DNA binding"/>
    <property type="evidence" value="ECO:0007669"/>
    <property type="project" value="UniProtKB-KW"/>
</dbReference>
<dbReference type="EMBL" id="BMZE01000002">
    <property type="protein sequence ID" value="GHA21022.1"/>
    <property type="molecule type" value="Genomic_DNA"/>
</dbReference>
<dbReference type="Pfam" id="PF00392">
    <property type="entry name" value="GntR"/>
    <property type="match status" value="1"/>
</dbReference>
<keyword evidence="1" id="KW-0805">Transcription regulation</keyword>
<comment type="caution">
    <text evidence="5">The sequence shown here is derived from an EMBL/GenBank/DDBJ whole genome shotgun (WGS) entry which is preliminary data.</text>
</comment>
<evidence type="ECO:0000313" key="6">
    <source>
        <dbReference type="Proteomes" id="UP000646579"/>
    </source>
</evidence>
<dbReference type="PROSITE" id="PS50949">
    <property type="entry name" value="HTH_GNTR"/>
    <property type="match status" value="1"/>
</dbReference>
<evidence type="ECO:0000256" key="2">
    <source>
        <dbReference type="ARBA" id="ARBA00023125"/>
    </source>
</evidence>
<dbReference type="Proteomes" id="UP000646579">
    <property type="component" value="Unassembled WGS sequence"/>
</dbReference>
<dbReference type="GO" id="GO:0003700">
    <property type="term" value="F:DNA-binding transcription factor activity"/>
    <property type="evidence" value="ECO:0007669"/>
    <property type="project" value="InterPro"/>
</dbReference>
<name>A0A918S2T8_9HYPH</name>
<reference evidence="5" key="2">
    <citation type="submission" date="2020-09" db="EMBL/GenBank/DDBJ databases">
        <authorList>
            <person name="Sun Q."/>
            <person name="Kim S."/>
        </authorList>
    </citation>
    <scope>NUCLEOTIDE SEQUENCE</scope>
    <source>
        <strain evidence="5">KCTC 32437</strain>
    </source>
</reference>